<dbReference type="Gene3D" id="3.30.1780.10">
    <property type="entry name" value="ornithine cyclodeaminase, domain 1"/>
    <property type="match status" value="1"/>
</dbReference>
<dbReference type="InterPro" id="IPR036291">
    <property type="entry name" value="NAD(P)-bd_dom_sf"/>
</dbReference>
<dbReference type="InterPro" id="IPR003462">
    <property type="entry name" value="ODC_Mu_crystall"/>
</dbReference>
<dbReference type="GO" id="GO:0019752">
    <property type="term" value="P:carboxylic acid metabolic process"/>
    <property type="evidence" value="ECO:0007669"/>
    <property type="project" value="UniProtKB-ARBA"/>
</dbReference>
<dbReference type="FunFam" id="3.40.50.720:FF:000311">
    <property type="entry name" value="Ornithine cyclodeaminase"/>
    <property type="match status" value="1"/>
</dbReference>
<dbReference type="NCBIfam" id="NF006141">
    <property type="entry name" value="PRK08291.1"/>
    <property type="match status" value="1"/>
</dbReference>
<protein>
    <submittedName>
        <fullName evidence="2">Delta(1)-pyrroline-2-carboxylate reductase</fullName>
        <ecNumber evidence="2">1.5.1.49</ecNumber>
    </submittedName>
</protein>
<sequence>MTTVVTRDELTRCVGVDADALAVVEDGFARLGRGEVTIPPIMGLEIPEKNGAADVKAAYVSGWDSFAVKLSTRFFDNPERGLPSGSGLMALLDADTGRPRALLLDDGYLTTVRTALAGALAAKYLAREAVDTVGVVGTGSQARWQLSALALVRDFRRVLVFGRDMDAAEAYAEQMSSELDVPVSVAGDAASLVQASDVVVTTTPATEPVIRAEWLHPGVHVTAMGSDAAHKNELAPAVLGAADVLVCDLKAQCEARGELRHAQRAGVIAASEPVTELGSLVNGRARGRTGDDDITVCDLTGVGVQDTAIARYAMERVRSAGLGISL</sequence>
<dbReference type="PANTHER" id="PTHR13812">
    <property type="entry name" value="KETIMINE REDUCTASE MU-CRYSTALLIN"/>
    <property type="match status" value="1"/>
</dbReference>
<organism evidence="2">
    <name type="scientific">uncultured organism</name>
    <dbReference type="NCBI Taxonomy" id="155900"/>
    <lineage>
        <taxon>unclassified sequences</taxon>
        <taxon>environmental samples</taxon>
    </lineage>
</organism>
<dbReference type="Gene3D" id="3.40.50.720">
    <property type="entry name" value="NAD(P)-binding Rossmann-like Domain"/>
    <property type="match status" value="1"/>
</dbReference>
<dbReference type="InterPro" id="IPR023401">
    <property type="entry name" value="ODC_N"/>
</dbReference>
<dbReference type="EMBL" id="MN079186">
    <property type="protein sequence ID" value="QEA06940.1"/>
    <property type="molecule type" value="Genomic_DNA"/>
</dbReference>
<dbReference type="PANTHER" id="PTHR13812:SF19">
    <property type="entry name" value="KETIMINE REDUCTASE MU-CRYSTALLIN"/>
    <property type="match status" value="1"/>
</dbReference>
<evidence type="ECO:0000256" key="1">
    <source>
        <dbReference type="ARBA" id="ARBA00008903"/>
    </source>
</evidence>
<dbReference type="GO" id="GO:0016491">
    <property type="term" value="F:oxidoreductase activity"/>
    <property type="evidence" value="ECO:0007669"/>
    <property type="project" value="UniProtKB-KW"/>
</dbReference>
<name>A0A5B8RDK6_9ZZZZ</name>
<dbReference type="PIRSF" id="PIRSF001439">
    <property type="entry name" value="CryM"/>
    <property type="match status" value="1"/>
</dbReference>
<dbReference type="AlphaFoldDB" id="A0A5B8RDK6"/>
<accession>A0A5B8RDK6</accession>
<evidence type="ECO:0000313" key="2">
    <source>
        <dbReference type="EMBL" id="QEA06940.1"/>
    </source>
</evidence>
<dbReference type="SUPFAM" id="SSF51735">
    <property type="entry name" value="NAD(P)-binding Rossmann-fold domains"/>
    <property type="match status" value="1"/>
</dbReference>
<proteinExistence type="inferred from homology"/>
<dbReference type="Pfam" id="PF02423">
    <property type="entry name" value="OCD_Mu_crystall"/>
    <property type="match status" value="1"/>
</dbReference>
<gene>
    <name evidence="2" type="ORF">KBTEX_03283</name>
</gene>
<comment type="similarity">
    <text evidence="1">Belongs to the ornithine cyclodeaminase/mu-crystallin family.</text>
</comment>
<dbReference type="EC" id="1.5.1.49" evidence="2"/>
<reference evidence="2" key="1">
    <citation type="submission" date="2019-06" db="EMBL/GenBank/DDBJ databases">
        <authorList>
            <person name="Murdoch R.W."/>
            <person name="Fathepure B."/>
        </authorList>
    </citation>
    <scope>NUCLEOTIDE SEQUENCE</scope>
</reference>
<keyword evidence="2" id="KW-0560">Oxidoreductase</keyword>